<feature type="compositionally biased region" description="Basic and acidic residues" evidence="1">
    <location>
        <begin position="141"/>
        <end position="154"/>
    </location>
</feature>
<keyword evidence="2" id="KW-0812">Transmembrane</keyword>
<name>A0A7K1FL98_9ACTN</name>
<keyword evidence="4" id="KW-1185">Reference proteome</keyword>
<organism evidence="3 4">
    <name type="scientific">Nakamurella alba</name>
    <dbReference type="NCBI Taxonomy" id="2665158"/>
    <lineage>
        <taxon>Bacteria</taxon>
        <taxon>Bacillati</taxon>
        <taxon>Actinomycetota</taxon>
        <taxon>Actinomycetes</taxon>
        <taxon>Nakamurellales</taxon>
        <taxon>Nakamurellaceae</taxon>
        <taxon>Nakamurella</taxon>
    </lineage>
</organism>
<dbReference type="Proteomes" id="UP000460221">
    <property type="component" value="Unassembled WGS sequence"/>
</dbReference>
<dbReference type="AlphaFoldDB" id="A0A7K1FL98"/>
<feature type="region of interest" description="Disordered" evidence="1">
    <location>
        <begin position="135"/>
        <end position="154"/>
    </location>
</feature>
<evidence type="ECO:0000256" key="1">
    <source>
        <dbReference type="SAM" id="MobiDB-lite"/>
    </source>
</evidence>
<dbReference type="Pfam" id="PF10739">
    <property type="entry name" value="DUF2550"/>
    <property type="match status" value="1"/>
</dbReference>
<dbReference type="InterPro" id="IPR019675">
    <property type="entry name" value="DUF2550"/>
</dbReference>
<sequence>MQAPELIGLLLLVALVLTIAAIAVRRSLLTRSGGIDICWRTAVTPDGRGWIFGQGKFDDRGLVLYRSFSPLPLPSRVLERDQLEIDGRRSPQGAEPDLLPVGAVILRCTDRTRALELALSEQVLTGLRSWLESVPPQQRGLRGDSNERGGLREL</sequence>
<evidence type="ECO:0000256" key="2">
    <source>
        <dbReference type="SAM" id="Phobius"/>
    </source>
</evidence>
<dbReference type="EMBL" id="WLYK01000001">
    <property type="protein sequence ID" value="MTD13654.1"/>
    <property type="molecule type" value="Genomic_DNA"/>
</dbReference>
<protein>
    <submittedName>
        <fullName evidence="3">DUF2550 family protein</fullName>
    </submittedName>
</protein>
<feature type="transmembrane region" description="Helical" evidence="2">
    <location>
        <begin position="6"/>
        <end position="24"/>
    </location>
</feature>
<keyword evidence="2" id="KW-0472">Membrane</keyword>
<proteinExistence type="predicted"/>
<evidence type="ECO:0000313" key="3">
    <source>
        <dbReference type="EMBL" id="MTD13654.1"/>
    </source>
</evidence>
<accession>A0A7K1FL98</accession>
<keyword evidence="2" id="KW-1133">Transmembrane helix</keyword>
<dbReference type="RefSeq" id="WP_154767467.1">
    <property type="nucleotide sequence ID" value="NZ_WLYK01000001.1"/>
</dbReference>
<evidence type="ECO:0000313" key="4">
    <source>
        <dbReference type="Proteomes" id="UP000460221"/>
    </source>
</evidence>
<gene>
    <name evidence="3" type="ORF">GIS00_06820</name>
</gene>
<reference evidence="3 4" key="1">
    <citation type="submission" date="2019-11" db="EMBL/GenBank/DDBJ databases">
        <authorList>
            <person name="Jiang L.-Q."/>
        </authorList>
    </citation>
    <scope>NUCLEOTIDE SEQUENCE [LARGE SCALE GENOMIC DNA]</scope>
    <source>
        <strain evidence="3 4">YIM 132087</strain>
    </source>
</reference>
<comment type="caution">
    <text evidence="3">The sequence shown here is derived from an EMBL/GenBank/DDBJ whole genome shotgun (WGS) entry which is preliminary data.</text>
</comment>